<evidence type="ECO:0000256" key="9">
    <source>
        <dbReference type="ARBA" id="ARBA00023065"/>
    </source>
</evidence>
<feature type="compositionally biased region" description="Low complexity" evidence="15">
    <location>
        <begin position="461"/>
        <end position="474"/>
    </location>
</feature>
<comment type="similarity">
    <text evidence="2 14">Belongs to the CorA metal ion transporter (MIT) (TC 1.A.35) family.</text>
</comment>
<dbReference type="Proteomes" id="UP000242525">
    <property type="component" value="Unassembled WGS sequence"/>
</dbReference>
<evidence type="ECO:0000256" key="4">
    <source>
        <dbReference type="ARBA" id="ARBA00022692"/>
    </source>
</evidence>
<evidence type="ECO:0000256" key="12">
    <source>
        <dbReference type="ARBA" id="ARBA00037564"/>
    </source>
</evidence>
<evidence type="ECO:0000256" key="15">
    <source>
        <dbReference type="SAM" id="MobiDB-lite"/>
    </source>
</evidence>
<reference evidence="16" key="1">
    <citation type="submission" date="2014-03" db="EMBL/GenBank/DDBJ databases">
        <authorList>
            <person name="Casaregola S."/>
        </authorList>
    </citation>
    <scope>NUCLEOTIDE SEQUENCE [LARGE SCALE GENOMIC DNA]</scope>
    <source>
        <strain evidence="16">CLIB 918</strain>
    </source>
</reference>
<dbReference type="GO" id="GO:0015095">
    <property type="term" value="F:magnesium ion transmembrane transporter activity"/>
    <property type="evidence" value="ECO:0007669"/>
    <property type="project" value="TreeGrafter"/>
</dbReference>
<name>A0A0J9X375_GEOCN</name>
<keyword evidence="10" id="KW-0496">Mitochondrion</keyword>
<dbReference type="GO" id="GO:0045016">
    <property type="term" value="P:mitochondrial magnesium ion transmembrane transport"/>
    <property type="evidence" value="ECO:0007669"/>
    <property type="project" value="TreeGrafter"/>
</dbReference>
<evidence type="ECO:0000256" key="14">
    <source>
        <dbReference type="RuleBase" id="RU366042"/>
    </source>
</evidence>
<sequence length="526" mass="58052">MSILLRRLVRPCKQPFFPVSADPLNRQRFSSVSIRLRENGNKNKTSILNPPLVPAIVGKNAITSVNKDGSGSSRNSNNTGRNPDSKEDSSSYDNFIIENALFSNSHYQRGNNLVRCTVFDSQGNVKVVSGEFKRTELLNKHGLLPRDLRKLDTGISNIVPTILVRKNSILANLLHIRALIKCDNVFIFDVYGSADSQTQSVFMYDLGHKLKMGGLPYELLALEAIFVSVITALDAEMQVHTAVINGILSDLENDSIDREKLWHLLVQNKKLSKFLQKATLIRDAMAELLDQDEDLAGLYLTEKAKGLRQGLPIEDHSEAEIMIESYYKHCDEIVQTVENLVSNIRSTEEIVNIILDANRNSLMLLSLRFQVGTLSLATGSFIAAAYGMNLVNFIEQSVYGFVGITSFAVILSTLVGVISLRNLFKLQRITMMSTATRPKRRGLWSFFTRPKANPSLNNKGSAVPNSSGSASSASTLHPGVGSPNPHEDDGLLVQPSLDPGPAASTKADQRMKGLNWLSDGPNIKHY</sequence>
<dbReference type="Gene3D" id="2.40.128.330">
    <property type="match status" value="1"/>
</dbReference>
<keyword evidence="8 14" id="KW-1133">Transmembrane helix</keyword>
<keyword evidence="4 14" id="KW-0812">Transmembrane</keyword>
<keyword evidence="11 14" id="KW-0472">Membrane</keyword>
<keyword evidence="9 14" id="KW-0406">Ion transport</keyword>
<evidence type="ECO:0000256" key="8">
    <source>
        <dbReference type="ARBA" id="ARBA00022989"/>
    </source>
</evidence>
<dbReference type="PANTHER" id="PTHR13890">
    <property type="entry name" value="RNA SPLICING PROTEIN MRS2, MITOCHONDRIAL"/>
    <property type="match status" value="1"/>
</dbReference>
<dbReference type="OrthoDB" id="10251508at2759"/>
<dbReference type="AlphaFoldDB" id="A0A0J9X375"/>
<feature type="compositionally biased region" description="Low complexity" evidence="15">
    <location>
        <begin position="69"/>
        <end position="82"/>
    </location>
</feature>
<comment type="function">
    <text evidence="12">Mitochondrial inner membrane magnesium transporter required for mitochondrial magnesium homeostasis. Modulates the conductance of the MRS2 channel. Involved in the splicing of mRNA group II introns in mitochondria by affecting mitochondrial magnesium concentrations, which are critical for group II intron splicing.</text>
</comment>
<dbReference type="Gene3D" id="1.20.58.340">
    <property type="entry name" value="Magnesium transport protein CorA, transmembrane region"/>
    <property type="match status" value="1"/>
</dbReference>
<comment type="subcellular location">
    <subcellularLocation>
        <location evidence="1 14">Mitochondrion inner membrane</location>
        <topology evidence="1 14">Multi-pass membrane protein</topology>
    </subcellularLocation>
</comment>
<dbReference type="PANTHER" id="PTHR13890:SF0">
    <property type="entry name" value="MAGNESIUM TRANSPORTER MRS2 HOMOLOG, MITOCHONDRIAL"/>
    <property type="match status" value="1"/>
</dbReference>
<gene>
    <name evidence="16" type="ORF">BN980_GECA01s09668g</name>
</gene>
<accession>A0A0J9X375</accession>
<dbReference type="GO" id="GO:0005743">
    <property type="term" value="C:mitochondrial inner membrane"/>
    <property type="evidence" value="ECO:0007669"/>
    <property type="project" value="UniProtKB-SubCell"/>
</dbReference>
<feature type="transmembrane region" description="Helical" evidence="14">
    <location>
        <begin position="398"/>
        <end position="424"/>
    </location>
</feature>
<comment type="subunit">
    <text evidence="13">Forms homooligomers. Interacts with MRS2.</text>
</comment>
<evidence type="ECO:0000256" key="7">
    <source>
        <dbReference type="ARBA" id="ARBA00022946"/>
    </source>
</evidence>
<evidence type="ECO:0000313" key="17">
    <source>
        <dbReference type="Proteomes" id="UP000242525"/>
    </source>
</evidence>
<keyword evidence="7" id="KW-0809">Transit peptide</keyword>
<evidence type="ECO:0000256" key="10">
    <source>
        <dbReference type="ARBA" id="ARBA00023128"/>
    </source>
</evidence>
<evidence type="ECO:0000256" key="6">
    <source>
        <dbReference type="ARBA" id="ARBA00022842"/>
    </source>
</evidence>
<evidence type="ECO:0000256" key="5">
    <source>
        <dbReference type="ARBA" id="ARBA00022792"/>
    </source>
</evidence>
<evidence type="ECO:0000256" key="1">
    <source>
        <dbReference type="ARBA" id="ARBA00004448"/>
    </source>
</evidence>
<evidence type="ECO:0000256" key="11">
    <source>
        <dbReference type="ARBA" id="ARBA00023136"/>
    </source>
</evidence>
<evidence type="ECO:0000256" key="2">
    <source>
        <dbReference type="ARBA" id="ARBA00009765"/>
    </source>
</evidence>
<proteinExistence type="inferred from homology"/>
<dbReference type="InterPro" id="IPR039204">
    <property type="entry name" value="MRS2-like"/>
</dbReference>
<keyword evidence="6 14" id="KW-0460">Magnesium</keyword>
<dbReference type="FunFam" id="2.40.128.330:FF:000002">
    <property type="entry name" value="Inner membrane magnesium transporter mrs2"/>
    <property type="match status" value="1"/>
</dbReference>
<feature type="region of interest" description="Disordered" evidence="15">
    <location>
        <begin position="455"/>
        <end position="526"/>
    </location>
</feature>
<keyword evidence="17" id="KW-1185">Reference proteome</keyword>
<comment type="caution">
    <text evidence="16">The sequence shown here is derived from an EMBL/GenBank/DDBJ whole genome shotgun (WGS) entry which is preliminary data.</text>
</comment>
<feature type="region of interest" description="Disordered" evidence="15">
    <location>
        <begin position="64"/>
        <end position="91"/>
    </location>
</feature>
<keyword evidence="3 14" id="KW-0813">Transport</keyword>
<keyword evidence="5 14" id="KW-0999">Mitochondrion inner membrane</keyword>
<evidence type="ECO:0000256" key="3">
    <source>
        <dbReference type="ARBA" id="ARBA00022448"/>
    </source>
</evidence>
<feature type="transmembrane region" description="Helical" evidence="14">
    <location>
        <begin position="367"/>
        <end position="386"/>
    </location>
</feature>
<evidence type="ECO:0000256" key="13">
    <source>
        <dbReference type="ARBA" id="ARBA00038721"/>
    </source>
</evidence>
<evidence type="ECO:0000313" key="16">
    <source>
        <dbReference type="EMBL" id="CDO51637.1"/>
    </source>
</evidence>
<dbReference type="Pfam" id="PF22099">
    <property type="entry name" value="MRS2-like"/>
    <property type="match status" value="1"/>
</dbReference>
<dbReference type="CDD" id="cd12823">
    <property type="entry name" value="Mrs2_Mfm1p-like"/>
    <property type="match status" value="1"/>
</dbReference>
<organism evidence="16 17">
    <name type="scientific">Geotrichum candidum</name>
    <name type="common">Oospora lactis</name>
    <name type="synonym">Dipodascus geotrichum</name>
    <dbReference type="NCBI Taxonomy" id="1173061"/>
    <lineage>
        <taxon>Eukaryota</taxon>
        <taxon>Fungi</taxon>
        <taxon>Dikarya</taxon>
        <taxon>Ascomycota</taxon>
        <taxon>Saccharomycotina</taxon>
        <taxon>Dipodascomycetes</taxon>
        <taxon>Dipodascales</taxon>
        <taxon>Dipodascaceae</taxon>
        <taxon>Geotrichum</taxon>
    </lineage>
</organism>
<dbReference type="EMBL" id="CCBN010000001">
    <property type="protein sequence ID" value="CDO51637.1"/>
    <property type="molecule type" value="Genomic_DNA"/>
</dbReference>
<protein>
    <recommendedName>
        <fullName evidence="14">Magnesium transporter</fullName>
    </recommendedName>
</protein>